<evidence type="ECO:0000313" key="1">
    <source>
        <dbReference type="EMBL" id="QJA70642.1"/>
    </source>
</evidence>
<name>A0A6M3L4W3_9ZZZZ</name>
<organism evidence="2">
    <name type="scientific">viral metagenome</name>
    <dbReference type="NCBI Taxonomy" id="1070528"/>
    <lineage>
        <taxon>unclassified sequences</taxon>
        <taxon>metagenomes</taxon>
        <taxon>organismal metagenomes</taxon>
    </lineage>
</organism>
<sequence>MAVALCAKLDDLSKAIDGSNAHLEYGTVPCPVCGNQADNLALMLDSQNGAVLCNDCLSATMA</sequence>
<accession>A0A6M3L4W3</accession>
<proteinExistence type="predicted"/>
<evidence type="ECO:0000313" key="2">
    <source>
        <dbReference type="EMBL" id="QJA88345.1"/>
    </source>
</evidence>
<gene>
    <name evidence="1" type="ORF">MM415A03618_0009</name>
    <name evidence="2" type="ORF">MM415B02779_0006</name>
</gene>
<dbReference type="EMBL" id="MT142772">
    <property type="protein sequence ID" value="QJA88345.1"/>
    <property type="molecule type" value="Genomic_DNA"/>
</dbReference>
<dbReference type="AlphaFoldDB" id="A0A6M3L4W3"/>
<protein>
    <submittedName>
        <fullName evidence="2">Uncharacterized protein</fullName>
    </submittedName>
</protein>
<reference evidence="2" key="1">
    <citation type="submission" date="2020-03" db="EMBL/GenBank/DDBJ databases">
        <title>The deep terrestrial virosphere.</title>
        <authorList>
            <person name="Holmfeldt K."/>
            <person name="Nilsson E."/>
            <person name="Simone D."/>
            <person name="Lopez-Fernandez M."/>
            <person name="Wu X."/>
            <person name="de Brujin I."/>
            <person name="Lundin D."/>
            <person name="Andersson A."/>
            <person name="Bertilsson S."/>
            <person name="Dopson M."/>
        </authorList>
    </citation>
    <scope>NUCLEOTIDE SEQUENCE</scope>
    <source>
        <strain evidence="1">MM415A03618</strain>
        <strain evidence="2">MM415B02779</strain>
    </source>
</reference>
<dbReference type="EMBL" id="MT141809">
    <property type="protein sequence ID" value="QJA70642.1"/>
    <property type="molecule type" value="Genomic_DNA"/>
</dbReference>